<evidence type="ECO:0000313" key="3">
    <source>
        <dbReference type="Proteomes" id="UP000267841"/>
    </source>
</evidence>
<dbReference type="OrthoDB" id="14913at2"/>
<evidence type="ECO:0000313" key="2">
    <source>
        <dbReference type="EMBL" id="RLJ70810.1"/>
    </source>
</evidence>
<protein>
    <submittedName>
        <fullName evidence="2">Pyridoxamine 5'-phosphate oxidase</fullName>
    </submittedName>
</protein>
<dbReference type="InterPro" id="IPR012349">
    <property type="entry name" value="Split_barrel_FMN-bd"/>
</dbReference>
<dbReference type="AlphaFoldDB" id="A0A497XRN4"/>
<dbReference type="Proteomes" id="UP000267841">
    <property type="component" value="Unassembled WGS sequence"/>
</dbReference>
<dbReference type="Gene3D" id="2.30.110.10">
    <property type="entry name" value="Electron Transport, Fmn-binding Protein, Chain A"/>
    <property type="match status" value="1"/>
</dbReference>
<gene>
    <name evidence="2" type="ORF">BCF55_1093</name>
</gene>
<comment type="caution">
    <text evidence="2">The sequence shown here is derived from an EMBL/GenBank/DDBJ whole genome shotgun (WGS) entry which is preliminary data.</text>
</comment>
<evidence type="ECO:0000259" key="1">
    <source>
        <dbReference type="Pfam" id="PF01243"/>
    </source>
</evidence>
<feature type="domain" description="Pyridoxamine 5'-phosphate oxidase N-terminal" evidence="1">
    <location>
        <begin position="18"/>
        <end position="85"/>
    </location>
</feature>
<keyword evidence="3" id="KW-1185">Reference proteome</keyword>
<dbReference type="RefSeq" id="WP_121011118.1">
    <property type="nucleotide sequence ID" value="NZ_RCCJ01000001.1"/>
</dbReference>
<organism evidence="2 3">
    <name type="scientific">Hydrogenivirga caldilitoris</name>
    <dbReference type="NCBI Taxonomy" id="246264"/>
    <lineage>
        <taxon>Bacteria</taxon>
        <taxon>Pseudomonadati</taxon>
        <taxon>Aquificota</taxon>
        <taxon>Aquificia</taxon>
        <taxon>Aquificales</taxon>
        <taxon>Aquificaceae</taxon>
        <taxon>Hydrogenivirga</taxon>
    </lineage>
</organism>
<dbReference type="SUPFAM" id="SSF50475">
    <property type="entry name" value="FMN-binding split barrel"/>
    <property type="match status" value="1"/>
</dbReference>
<reference evidence="2 3" key="1">
    <citation type="submission" date="2018-10" db="EMBL/GenBank/DDBJ databases">
        <title>Genomic Encyclopedia of Archaeal and Bacterial Type Strains, Phase II (KMG-II): from individual species to whole genera.</title>
        <authorList>
            <person name="Goeker M."/>
        </authorList>
    </citation>
    <scope>NUCLEOTIDE SEQUENCE [LARGE SCALE GENOMIC DNA]</scope>
    <source>
        <strain evidence="2 3">DSM 16510</strain>
    </source>
</reference>
<accession>A0A497XRN4</accession>
<name>A0A497XRN4_9AQUI</name>
<dbReference type="Pfam" id="PF01243">
    <property type="entry name" value="PNPOx_N"/>
    <property type="match status" value="1"/>
</dbReference>
<sequence>MLPRELIDLMRDLGVFPVVVGTVDSEGNQHMTFITWIYPADERTLRFAVSSKAKTSENIRATGKVAVQIFAPDKSLTCYGTAKEVVSKIEGVPFEVSVFELTIDNVENSLFPGSTITGVIPFAHTGKVLKMVELDEKVMSAVRNKT</sequence>
<proteinExistence type="predicted"/>
<dbReference type="InterPro" id="IPR011576">
    <property type="entry name" value="Pyridox_Oxase_N"/>
</dbReference>
<dbReference type="EMBL" id="RCCJ01000001">
    <property type="protein sequence ID" value="RLJ70810.1"/>
    <property type="molecule type" value="Genomic_DNA"/>
</dbReference>